<evidence type="ECO:0000313" key="7">
    <source>
        <dbReference type="Proteomes" id="UP000004935"/>
    </source>
</evidence>
<dbReference type="InterPro" id="IPR014284">
    <property type="entry name" value="RNA_pol_sigma-70_dom"/>
</dbReference>
<dbReference type="CDD" id="cd06171">
    <property type="entry name" value="Sigma70_r4"/>
    <property type="match status" value="1"/>
</dbReference>
<keyword evidence="4" id="KW-0804">Transcription</keyword>
<keyword evidence="1" id="KW-0805">Transcription regulation</keyword>
<evidence type="ECO:0000259" key="5">
    <source>
        <dbReference type="Pfam" id="PF08281"/>
    </source>
</evidence>
<dbReference type="HOGENOM" id="CLU_089592_2_0_9"/>
<dbReference type="NCBIfam" id="TIGR02937">
    <property type="entry name" value="sigma70-ECF"/>
    <property type="match status" value="1"/>
</dbReference>
<reference evidence="6" key="1">
    <citation type="submission" date="2007-11" db="EMBL/GenBank/DDBJ databases">
        <authorList>
            <person name="Fulton L."/>
            <person name="Clifton S."/>
            <person name="Fulton B."/>
            <person name="Xu J."/>
            <person name="Minx P."/>
            <person name="Pepin K.H."/>
            <person name="Johnson M."/>
            <person name="Thiruvilangam P."/>
            <person name="Bhonagiri V."/>
            <person name="Nash W.E."/>
            <person name="Mardis E.R."/>
            <person name="Wilson R.K."/>
        </authorList>
    </citation>
    <scope>NUCLEOTIDE SEQUENCE [LARGE SCALE GENOMIC DNA]</scope>
    <source>
        <strain evidence="6">DSM 14662</strain>
    </source>
</reference>
<dbReference type="InterPro" id="IPR036388">
    <property type="entry name" value="WH-like_DNA-bd_sf"/>
</dbReference>
<dbReference type="Pfam" id="PF08281">
    <property type="entry name" value="Sigma70_r4_2"/>
    <property type="match status" value="1"/>
</dbReference>
<evidence type="ECO:0000256" key="2">
    <source>
        <dbReference type="ARBA" id="ARBA00023082"/>
    </source>
</evidence>
<dbReference type="AlphaFoldDB" id="B0MEX2"/>
<keyword evidence="3" id="KW-0238">DNA-binding</keyword>
<dbReference type="InterPro" id="IPR039425">
    <property type="entry name" value="RNA_pol_sigma-70-like"/>
</dbReference>
<dbReference type="STRING" id="411490.ANACAC_02307"/>
<evidence type="ECO:0000256" key="3">
    <source>
        <dbReference type="ARBA" id="ARBA00023125"/>
    </source>
</evidence>
<name>B0MEX2_ANACD</name>
<accession>B0MEX2</accession>
<protein>
    <submittedName>
        <fullName evidence="6">RNA polymerase sigma factor, sigma-70 family</fullName>
    </submittedName>
</protein>
<dbReference type="GO" id="GO:0016987">
    <property type="term" value="F:sigma factor activity"/>
    <property type="evidence" value="ECO:0007669"/>
    <property type="project" value="UniProtKB-KW"/>
</dbReference>
<dbReference type="SUPFAM" id="SSF88659">
    <property type="entry name" value="Sigma3 and sigma4 domains of RNA polymerase sigma factors"/>
    <property type="match status" value="1"/>
</dbReference>
<keyword evidence="7" id="KW-1185">Reference proteome</keyword>
<reference evidence="6" key="2">
    <citation type="submission" date="2013-11" db="EMBL/GenBank/DDBJ databases">
        <title>Draft genome sequence of Anaerostipes caccae (DSM 14662).</title>
        <authorList>
            <person name="Sudarsanam P."/>
            <person name="Ley R."/>
            <person name="Guruge J."/>
            <person name="Turnbaugh P.J."/>
            <person name="Mahowald M."/>
            <person name="Liep D."/>
            <person name="Gordon J."/>
        </authorList>
    </citation>
    <scope>NUCLEOTIDE SEQUENCE</scope>
    <source>
        <strain evidence="6">DSM 14662</strain>
    </source>
</reference>
<comment type="caution">
    <text evidence="6">The sequence shown here is derived from an EMBL/GenBank/DDBJ whole genome shotgun (WGS) entry which is preliminary data.</text>
</comment>
<proteinExistence type="predicted"/>
<dbReference type="InterPro" id="IPR013249">
    <property type="entry name" value="RNA_pol_sigma70_r4_t2"/>
</dbReference>
<dbReference type="InterPro" id="IPR013324">
    <property type="entry name" value="RNA_pol_sigma_r3/r4-like"/>
</dbReference>
<dbReference type="Proteomes" id="UP000004935">
    <property type="component" value="Unassembled WGS sequence"/>
</dbReference>
<dbReference type="PANTHER" id="PTHR43133:SF8">
    <property type="entry name" value="RNA POLYMERASE SIGMA FACTOR HI_1459-RELATED"/>
    <property type="match status" value="1"/>
</dbReference>
<evidence type="ECO:0000256" key="4">
    <source>
        <dbReference type="ARBA" id="ARBA00023163"/>
    </source>
</evidence>
<dbReference type="Gene3D" id="1.10.10.10">
    <property type="entry name" value="Winged helix-like DNA-binding domain superfamily/Winged helix DNA-binding domain"/>
    <property type="match status" value="1"/>
</dbReference>
<keyword evidence="2" id="KW-0731">Sigma factor</keyword>
<dbReference type="eggNOG" id="COG1595">
    <property type="taxonomic scope" value="Bacteria"/>
</dbReference>
<evidence type="ECO:0000256" key="1">
    <source>
        <dbReference type="ARBA" id="ARBA00023015"/>
    </source>
</evidence>
<feature type="domain" description="RNA polymerase sigma factor 70 region 4 type 2" evidence="5">
    <location>
        <begin position="165"/>
        <end position="209"/>
    </location>
</feature>
<dbReference type="PANTHER" id="PTHR43133">
    <property type="entry name" value="RNA POLYMERASE ECF-TYPE SIGMA FACTO"/>
    <property type="match status" value="1"/>
</dbReference>
<organism evidence="6 7">
    <name type="scientific">Anaerostipes caccae (strain DSM 14662 / CCUG 47493 / JCM 13470 / NCIMB 13811 / L1-92)</name>
    <dbReference type="NCBI Taxonomy" id="411490"/>
    <lineage>
        <taxon>Bacteria</taxon>
        <taxon>Bacillati</taxon>
        <taxon>Bacillota</taxon>
        <taxon>Clostridia</taxon>
        <taxon>Lachnospirales</taxon>
        <taxon>Lachnospiraceae</taxon>
        <taxon>Anaerostipes</taxon>
    </lineage>
</organism>
<gene>
    <name evidence="6" type="ORF">ANACAC_02307</name>
</gene>
<dbReference type="GO" id="GO:0006352">
    <property type="term" value="P:DNA-templated transcription initiation"/>
    <property type="evidence" value="ECO:0007669"/>
    <property type="project" value="InterPro"/>
</dbReference>
<evidence type="ECO:0000313" key="6">
    <source>
        <dbReference type="EMBL" id="EDR97077.1"/>
    </source>
</evidence>
<dbReference type="EMBL" id="ABAX03000014">
    <property type="protein sequence ID" value="EDR97077.1"/>
    <property type="molecule type" value="Genomic_DNA"/>
</dbReference>
<sequence>MTYQKKPAHHRGGNYAYIYELSNHLDTAYNAYAPVRAFRTGAFCTFKKFLKKFQKIFGVFEKRRIAPRKGGKHHQLSNEKGGENVEPNSREFYKQCAFQKFCNTVLHNEACDTHRELRRHKAKEVTFSDMTLDEARQLHTFDEYFKREAAETVFEKAGKKITPKLLLEAIRTLPEEKRKAILLYYFEGMNDTEIAELFNTSRSTIQYRRTSSFEKLRKYLEENADEWDEW</sequence>
<dbReference type="GO" id="GO:0003677">
    <property type="term" value="F:DNA binding"/>
    <property type="evidence" value="ECO:0007669"/>
    <property type="project" value="UniProtKB-KW"/>
</dbReference>